<protein>
    <submittedName>
        <fullName evidence="3">SCP-like protein</fullName>
    </submittedName>
</protein>
<evidence type="ECO:0000313" key="4">
    <source>
        <dbReference type="Proteomes" id="UP000054495"/>
    </source>
</evidence>
<evidence type="ECO:0000256" key="1">
    <source>
        <dbReference type="SAM" id="SignalP"/>
    </source>
</evidence>
<dbReference type="InterPro" id="IPR014044">
    <property type="entry name" value="CAP_dom"/>
</dbReference>
<dbReference type="PRINTS" id="PR00837">
    <property type="entry name" value="V5TPXLIKE"/>
</dbReference>
<dbReference type="AlphaFoldDB" id="A0A0D6MC73"/>
<keyword evidence="1" id="KW-0732">Signal</keyword>
<proteinExistence type="predicted"/>
<dbReference type="EMBL" id="KE124812">
    <property type="protein sequence ID" value="EPB78412.1"/>
    <property type="molecule type" value="Genomic_DNA"/>
</dbReference>
<reference evidence="3 4" key="1">
    <citation type="submission" date="2013-05" db="EMBL/GenBank/DDBJ databases">
        <title>Draft genome of the parasitic nematode Anyclostoma ceylanicum.</title>
        <authorList>
            <person name="Mitreva M."/>
        </authorList>
    </citation>
    <scope>NUCLEOTIDE SEQUENCE [LARGE SCALE GENOMIC DNA]</scope>
</reference>
<dbReference type="Gene3D" id="3.40.33.10">
    <property type="entry name" value="CAP"/>
    <property type="match status" value="2"/>
</dbReference>
<dbReference type="PANTHER" id="PTHR10334">
    <property type="entry name" value="CYSTEINE-RICH SECRETORY PROTEIN-RELATED"/>
    <property type="match status" value="1"/>
</dbReference>
<dbReference type="GO" id="GO:0005576">
    <property type="term" value="C:extracellular region"/>
    <property type="evidence" value="ECO:0007669"/>
    <property type="project" value="InterPro"/>
</dbReference>
<dbReference type="InterPro" id="IPR018244">
    <property type="entry name" value="Allrgn_V5/Tpx1_CS"/>
</dbReference>
<dbReference type="CDD" id="cd05380">
    <property type="entry name" value="CAP_euk"/>
    <property type="match status" value="2"/>
</dbReference>
<sequence length="425" mass="45880">MFSPVVVISVVLTVAFCDASPVKASFGCSNSGITDSDRQAFLDFHNNARRRVAQGVEDNKSGKLNPAKNMYKLDWDCEMEQKLQDAIQSCPGGFAGIQGVAQNIISWSGSGGFPNPSEKINSTLASWWGGAKNNGVASDNKYTGGGLYAFSNMVFSETTKLGCAYKVCGTKLTLSCIYNGIGYMTGAPMWETGQACKAGADCTTFKNSGCEDGLCTKGADVPETNQQCPSNTGMTDSVRDTFLSLHNEFRSSVARGLEPDALGGNAPKASKMLKMVYDCEVEASAIRHGNKCVYQHSHGDERPGLGENIYKTSIVKFEKNKAAKQASQLWWNELKEFGVGPSNMLTDALWNRPNMQIGHYTQMAWESTYKLGCAVIFCNDFTFGVCQYGPGGNYMNHLIYTIGQPCSECEATATCSVTEGLCSAP</sequence>
<accession>A0A0D6MC73</accession>
<dbReference type="InterPro" id="IPR002413">
    <property type="entry name" value="V5_allergen-like"/>
</dbReference>
<feature type="signal peptide" evidence="1">
    <location>
        <begin position="1"/>
        <end position="19"/>
    </location>
</feature>
<dbReference type="SUPFAM" id="SSF55797">
    <property type="entry name" value="PR-1-like"/>
    <property type="match status" value="2"/>
</dbReference>
<dbReference type="Proteomes" id="UP000054495">
    <property type="component" value="Unassembled WGS sequence"/>
</dbReference>
<dbReference type="PROSITE" id="PS01009">
    <property type="entry name" value="CRISP_1"/>
    <property type="match status" value="1"/>
</dbReference>
<organism evidence="3 4">
    <name type="scientific">Ancylostoma ceylanicum</name>
    <dbReference type="NCBI Taxonomy" id="53326"/>
    <lineage>
        <taxon>Eukaryota</taxon>
        <taxon>Metazoa</taxon>
        <taxon>Ecdysozoa</taxon>
        <taxon>Nematoda</taxon>
        <taxon>Chromadorea</taxon>
        <taxon>Rhabditida</taxon>
        <taxon>Rhabditina</taxon>
        <taxon>Rhabditomorpha</taxon>
        <taxon>Strongyloidea</taxon>
        <taxon>Ancylostomatidae</taxon>
        <taxon>Ancylostomatinae</taxon>
        <taxon>Ancylostoma</taxon>
    </lineage>
</organism>
<name>A0A0D6MC73_9BILA</name>
<feature type="chain" id="PRO_5035323966" evidence="1">
    <location>
        <begin position="20"/>
        <end position="425"/>
    </location>
</feature>
<dbReference type="InterPro" id="IPR035940">
    <property type="entry name" value="CAP_sf"/>
</dbReference>
<dbReference type="InterPro" id="IPR001283">
    <property type="entry name" value="CRISP-related"/>
</dbReference>
<dbReference type="PRINTS" id="PR00838">
    <property type="entry name" value="V5ALLERGEN"/>
</dbReference>
<feature type="domain" description="SCP" evidence="2">
    <location>
        <begin position="36"/>
        <end position="186"/>
    </location>
</feature>
<keyword evidence="4" id="KW-1185">Reference proteome</keyword>
<dbReference type="Pfam" id="PF00188">
    <property type="entry name" value="CAP"/>
    <property type="match status" value="2"/>
</dbReference>
<feature type="domain" description="SCP" evidence="2">
    <location>
        <begin position="237"/>
        <end position="396"/>
    </location>
</feature>
<evidence type="ECO:0000313" key="3">
    <source>
        <dbReference type="EMBL" id="EPB78412.1"/>
    </source>
</evidence>
<evidence type="ECO:0000259" key="2">
    <source>
        <dbReference type="SMART" id="SM00198"/>
    </source>
</evidence>
<dbReference type="SMART" id="SM00198">
    <property type="entry name" value="SCP"/>
    <property type="match status" value="2"/>
</dbReference>
<gene>
    <name evidence="3" type="ORF">ANCCEY_02478</name>
</gene>